<evidence type="ECO:0000313" key="1">
    <source>
        <dbReference type="EMBL" id="CAF3628757.1"/>
    </source>
</evidence>
<dbReference type="Proteomes" id="UP000663851">
    <property type="component" value="Unassembled WGS sequence"/>
</dbReference>
<evidence type="ECO:0000313" key="3">
    <source>
        <dbReference type="Proteomes" id="UP000663851"/>
    </source>
</evidence>
<dbReference type="EMBL" id="CAJOBO010006903">
    <property type="protein sequence ID" value="CAF4567434.1"/>
    <property type="molecule type" value="Genomic_DNA"/>
</dbReference>
<protein>
    <submittedName>
        <fullName evidence="2">Uncharacterized protein</fullName>
    </submittedName>
</protein>
<accession>A0A820ZUB2</accession>
<gene>
    <name evidence="2" type="ORF">HFQ381_LOCUS31815</name>
    <name evidence="1" type="ORF">LUA448_LOCUS31806</name>
</gene>
<organism evidence="2 3">
    <name type="scientific">Rotaria socialis</name>
    <dbReference type="NCBI Taxonomy" id="392032"/>
    <lineage>
        <taxon>Eukaryota</taxon>
        <taxon>Metazoa</taxon>
        <taxon>Spiralia</taxon>
        <taxon>Gnathifera</taxon>
        <taxon>Rotifera</taxon>
        <taxon>Eurotatoria</taxon>
        <taxon>Bdelloidea</taxon>
        <taxon>Philodinida</taxon>
        <taxon>Philodinidae</taxon>
        <taxon>Rotaria</taxon>
    </lineage>
</organism>
<dbReference type="EMBL" id="CAJNYD010004760">
    <property type="protein sequence ID" value="CAF3628757.1"/>
    <property type="molecule type" value="Genomic_DNA"/>
</dbReference>
<dbReference type="Proteomes" id="UP000663833">
    <property type="component" value="Unassembled WGS sequence"/>
</dbReference>
<proteinExistence type="predicted"/>
<reference evidence="2" key="1">
    <citation type="submission" date="2021-02" db="EMBL/GenBank/DDBJ databases">
        <authorList>
            <person name="Nowell W R."/>
        </authorList>
    </citation>
    <scope>NUCLEOTIDE SEQUENCE</scope>
</reference>
<comment type="caution">
    <text evidence="2">The sequence shown here is derived from an EMBL/GenBank/DDBJ whole genome shotgun (WGS) entry which is preliminary data.</text>
</comment>
<feature type="non-terminal residue" evidence="2">
    <location>
        <position position="1"/>
    </location>
</feature>
<sequence>ISTDRKSPIFESARIDQVDYHANIIERELLYKNHDSNEHEHVNDYKSLNENKKVNIVIFLEKKDNID</sequence>
<dbReference type="AlphaFoldDB" id="A0A820ZUB2"/>
<name>A0A820ZUB2_9BILA</name>
<evidence type="ECO:0000313" key="2">
    <source>
        <dbReference type="EMBL" id="CAF4567434.1"/>
    </source>
</evidence>